<keyword evidence="1" id="KW-0436">Ligase</keyword>
<protein>
    <submittedName>
        <fullName evidence="1">2'-5' RNA ligase family protein</fullName>
    </submittedName>
</protein>
<dbReference type="Gene3D" id="3.90.1140.10">
    <property type="entry name" value="Cyclic phosphodiesterase"/>
    <property type="match status" value="1"/>
</dbReference>
<comment type="caution">
    <text evidence="1">The sequence shown here is derived from an EMBL/GenBank/DDBJ whole genome shotgun (WGS) entry which is preliminary data.</text>
</comment>
<dbReference type="RefSeq" id="WP_265787695.1">
    <property type="nucleotide sequence ID" value="NZ_BAABRS010000001.1"/>
</dbReference>
<organism evidence="1 2">
    <name type="scientific">Fodinibius salicampi</name>
    <dbReference type="NCBI Taxonomy" id="1920655"/>
    <lineage>
        <taxon>Bacteria</taxon>
        <taxon>Pseudomonadati</taxon>
        <taxon>Balneolota</taxon>
        <taxon>Balneolia</taxon>
        <taxon>Balneolales</taxon>
        <taxon>Balneolaceae</taxon>
        <taxon>Fodinibius</taxon>
    </lineage>
</organism>
<dbReference type="EMBL" id="JAJNDC010000001">
    <property type="protein sequence ID" value="MCW9712039.1"/>
    <property type="molecule type" value="Genomic_DNA"/>
</dbReference>
<dbReference type="InterPro" id="IPR009097">
    <property type="entry name" value="Cyclic_Pdiesterase"/>
</dbReference>
<evidence type="ECO:0000313" key="2">
    <source>
        <dbReference type="Proteomes" id="UP001207337"/>
    </source>
</evidence>
<keyword evidence="2" id="KW-1185">Reference proteome</keyword>
<dbReference type="Pfam" id="PF13563">
    <property type="entry name" value="2_5_RNA_ligase2"/>
    <property type="match status" value="1"/>
</dbReference>
<dbReference type="SUPFAM" id="SSF55144">
    <property type="entry name" value="LigT-like"/>
    <property type="match status" value="1"/>
</dbReference>
<sequence>MDLKDHYNKMWTASLQKFKKQQFQFDPLLDADDDNRYGLTLLARPSEEVKQSILDALEEIKRIAPSQYYYSHPDLHITILSIISCYPCFSPDAIDTEEYCKIISSAVASVAPFRISFCGVTASSSCILIQGFPGNDQLQILRNTLRDTFRQSGLQHSIDKRYQLQTTHMTAIRFKESFAESEAFVKAIENLREKDFGSCSVKQLELVGNDWYHREEKVQRICKFKLSN</sequence>
<proteinExistence type="predicted"/>
<evidence type="ECO:0000313" key="1">
    <source>
        <dbReference type="EMBL" id="MCW9712039.1"/>
    </source>
</evidence>
<accession>A0ABT3PW12</accession>
<gene>
    <name evidence="1" type="ORF">LQ318_03895</name>
</gene>
<name>A0ABT3PW12_9BACT</name>
<dbReference type="GO" id="GO:0016874">
    <property type="term" value="F:ligase activity"/>
    <property type="evidence" value="ECO:0007669"/>
    <property type="project" value="UniProtKB-KW"/>
</dbReference>
<reference evidence="1 2" key="1">
    <citation type="submission" date="2021-11" db="EMBL/GenBank/DDBJ databases">
        <title>Aliifidinibius sp. nov., a new bacterium isolated from saline soil.</title>
        <authorList>
            <person name="Galisteo C."/>
            <person name="De La Haba R."/>
            <person name="Sanchez-Porro C."/>
            <person name="Ventosa A."/>
        </authorList>
    </citation>
    <scope>NUCLEOTIDE SEQUENCE [LARGE SCALE GENOMIC DNA]</scope>
    <source>
        <strain evidence="1 2">KACC 190600</strain>
    </source>
</reference>
<dbReference type="Proteomes" id="UP001207337">
    <property type="component" value="Unassembled WGS sequence"/>
</dbReference>